<protein>
    <recommendedName>
        <fullName evidence="1">Pyridoxamine 5'-phosphate oxidase N-terminal domain-containing protein</fullName>
    </recommendedName>
</protein>
<dbReference type="InterPro" id="IPR012349">
    <property type="entry name" value="Split_barrel_FMN-bd"/>
</dbReference>
<comment type="caution">
    <text evidence="2">The sequence shown here is derived from an EMBL/GenBank/DDBJ whole genome shotgun (WGS) entry which is preliminary data.</text>
</comment>
<evidence type="ECO:0000259" key="1">
    <source>
        <dbReference type="Pfam" id="PF01243"/>
    </source>
</evidence>
<proteinExistence type="predicted"/>
<feature type="domain" description="Pyridoxamine 5'-phosphate oxidase N-terminal" evidence="1">
    <location>
        <begin position="7"/>
        <end position="127"/>
    </location>
</feature>
<dbReference type="Pfam" id="PF01243">
    <property type="entry name" value="PNPOx_N"/>
    <property type="match status" value="1"/>
</dbReference>
<sequence>MNEVKKQAIRDLRQNCGVAYLASVSEDGYPQIKAVLVLEHQELKTQYFSTLLHSQKARQYLRNPQAAVYYCDERTYQGVQFTGRMEVCTDHDTKQLLWRDGFEIYYPHGVDDEDYCVLKFTAETVNYYHALDNETIAVKELSDGYNN</sequence>
<dbReference type="AlphaFoldDB" id="A0A645HJY2"/>
<dbReference type="PANTHER" id="PTHR34818">
    <property type="entry name" value="PROTEIN BLI-3"/>
    <property type="match status" value="1"/>
</dbReference>
<dbReference type="PANTHER" id="PTHR34818:SF1">
    <property type="entry name" value="PROTEIN BLI-3"/>
    <property type="match status" value="1"/>
</dbReference>
<dbReference type="InterPro" id="IPR011576">
    <property type="entry name" value="Pyridox_Oxase_N"/>
</dbReference>
<dbReference type="SUPFAM" id="SSF50475">
    <property type="entry name" value="FMN-binding split barrel"/>
    <property type="match status" value="1"/>
</dbReference>
<dbReference type="InterPro" id="IPR052917">
    <property type="entry name" value="Stress-Dev_Protein"/>
</dbReference>
<gene>
    <name evidence="2" type="ORF">SDC9_186217</name>
</gene>
<dbReference type="Gene3D" id="2.30.110.10">
    <property type="entry name" value="Electron Transport, Fmn-binding Protein, Chain A"/>
    <property type="match status" value="1"/>
</dbReference>
<dbReference type="EMBL" id="VSSQ01094078">
    <property type="protein sequence ID" value="MPN38692.1"/>
    <property type="molecule type" value="Genomic_DNA"/>
</dbReference>
<name>A0A645HJY2_9ZZZZ</name>
<accession>A0A645HJY2</accession>
<reference evidence="2" key="1">
    <citation type="submission" date="2019-08" db="EMBL/GenBank/DDBJ databases">
        <authorList>
            <person name="Kucharzyk K."/>
            <person name="Murdoch R.W."/>
            <person name="Higgins S."/>
            <person name="Loffler F."/>
        </authorList>
    </citation>
    <scope>NUCLEOTIDE SEQUENCE</scope>
</reference>
<evidence type="ECO:0000313" key="2">
    <source>
        <dbReference type="EMBL" id="MPN38692.1"/>
    </source>
</evidence>
<organism evidence="2">
    <name type="scientific">bioreactor metagenome</name>
    <dbReference type="NCBI Taxonomy" id="1076179"/>
    <lineage>
        <taxon>unclassified sequences</taxon>
        <taxon>metagenomes</taxon>
        <taxon>ecological metagenomes</taxon>
    </lineage>
</organism>